<evidence type="ECO:0000313" key="5">
    <source>
        <dbReference type="EMBL" id="KAG7293527.1"/>
    </source>
</evidence>
<keyword evidence="3" id="KW-0862">Zinc</keyword>
<evidence type="ECO:0000256" key="2">
    <source>
        <dbReference type="ARBA" id="ARBA00022771"/>
    </source>
</evidence>
<sequence length="85" mass="9815">MRHFECRNESCVEKRGGSNKIAVVIRQYHSNGYNAPVYVQAALQVCNKLGVLRLDENSYVERVVFRLKKWAAIPTEAREYNLRSA</sequence>
<gene>
    <name evidence="5" type="ORF">NEMBOFW57_003579</name>
</gene>
<evidence type="ECO:0000256" key="1">
    <source>
        <dbReference type="ARBA" id="ARBA00022723"/>
    </source>
</evidence>
<dbReference type="Proteomes" id="UP001197093">
    <property type="component" value="Unassembled WGS sequence"/>
</dbReference>
<proteinExistence type="predicted"/>
<dbReference type="InterPro" id="IPR027377">
    <property type="entry name" value="ZAR1/RTP1-5-like_Znf-3CxxC"/>
</dbReference>
<dbReference type="Pfam" id="PF13695">
    <property type="entry name" value="Zn_ribbon_3CxxC"/>
    <property type="match status" value="1"/>
</dbReference>
<keyword evidence="1" id="KW-0479">Metal-binding</keyword>
<accession>A0AAD4F847</accession>
<evidence type="ECO:0000256" key="3">
    <source>
        <dbReference type="ARBA" id="ARBA00022833"/>
    </source>
</evidence>
<keyword evidence="6" id="KW-1185">Reference proteome</keyword>
<protein>
    <recommendedName>
        <fullName evidence="4">3CxxC-type domain-containing protein</fullName>
    </recommendedName>
</protein>
<dbReference type="GO" id="GO:0008270">
    <property type="term" value="F:zinc ion binding"/>
    <property type="evidence" value="ECO:0007669"/>
    <property type="project" value="UniProtKB-KW"/>
</dbReference>
<reference evidence="5" key="1">
    <citation type="submission" date="2023-02" db="EMBL/GenBank/DDBJ databases">
        <authorList>
            <person name="Palmer J.M."/>
        </authorList>
    </citation>
    <scope>NUCLEOTIDE SEQUENCE</scope>
    <source>
        <strain evidence="5">FW57</strain>
    </source>
</reference>
<organism evidence="5 6">
    <name type="scientific">Staphylotrichum longicolle</name>
    <dbReference type="NCBI Taxonomy" id="669026"/>
    <lineage>
        <taxon>Eukaryota</taxon>
        <taxon>Fungi</taxon>
        <taxon>Dikarya</taxon>
        <taxon>Ascomycota</taxon>
        <taxon>Pezizomycotina</taxon>
        <taxon>Sordariomycetes</taxon>
        <taxon>Sordariomycetidae</taxon>
        <taxon>Sordariales</taxon>
        <taxon>Chaetomiaceae</taxon>
        <taxon>Staphylotrichum</taxon>
    </lineage>
</organism>
<feature type="domain" description="3CxxC-type" evidence="4">
    <location>
        <begin position="2"/>
        <end position="74"/>
    </location>
</feature>
<dbReference type="AlphaFoldDB" id="A0AAD4F847"/>
<name>A0AAD4F847_9PEZI</name>
<dbReference type="EMBL" id="JAHCVI010000001">
    <property type="protein sequence ID" value="KAG7293527.1"/>
    <property type="molecule type" value="Genomic_DNA"/>
</dbReference>
<evidence type="ECO:0000313" key="6">
    <source>
        <dbReference type="Proteomes" id="UP001197093"/>
    </source>
</evidence>
<comment type="caution">
    <text evidence="5">The sequence shown here is derived from an EMBL/GenBank/DDBJ whole genome shotgun (WGS) entry which is preliminary data.</text>
</comment>
<keyword evidence="2" id="KW-0863">Zinc-finger</keyword>
<evidence type="ECO:0000259" key="4">
    <source>
        <dbReference type="Pfam" id="PF13695"/>
    </source>
</evidence>